<protein>
    <recommendedName>
        <fullName evidence="1">Integrase catalytic domain-containing protein</fullName>
    </recommendedName>
</protein>
<dbReference type="InterPro" id="IPR001584">
    <property type="entry name" value="Integrase_cat-core"/>
</dbReference>
<organism evidence="2 3">
    <name type="scientific">Porites lobata</name>
    <dbReference type="NCBI Taxonomy" id="104759"/>
    <lineage>
        <taxon>Eukaryota</taxon>
        <taxon>Metazoa</taxon>
        <taxon>Cnidaria</taxon>
        <taxon>Anthozoa</taxon>
        <taxon>Hexacorallia</taxon>
        <taxon>Scleractinia</taxon>
        <taxon>Fungiina</taxon>
        <taxon>Poritidae</taxon>
        <taxon>Porites</taxon>
    </lineage>
</organism>
<dbReference type="PROSITE" id="PS50994">
    <property type="entry name" value="INTEGRASE"/>
    <property type="match status" value="1"/>
</dbReference>
<evidence type="ECO:0000259" key="1">
    <source>
        <dbReference type="PROSITE" id="PS50994"/>
    </source>
</evidence>
<gene>
    <name evidence="2" type="ORF">PLOB_00006153</name>
</gene>
<dbReference type="InterPro" id="IPR012337">
    <property type="entry name" value="RNaseH-like_sf"/>
</dbReference>
<feature type="domain" description="Integrase catalytic" evidence="1">
    <location>
        <begin position="221"/>
        <end position="404"/>
    </location>
</feature>
<dbReference type="EMBL" id="CALNXK010000128">
    <property type="protein sequence ID" value="CAH3164158.1"/>
    <property type="molecule type" value="Genomic_DNA"/>
</dbReference>
<dbReference type="PANTHER" id="PTHR46791:SF5">
    <property type="entry name" value="CLR5 DOMAIN-CONTAINING PROTEIN-RELATED"/>
    <property type="match status" value="1"/>
</dbReference>
<sequence>MAGEVTATSEAISSELSKCVKDVILLIEQSRFCEGDLIQFRLDWLYSVVVRYVDYIPSGETVLNLLHQAAALLVTDSDNVDCRHSNVSSQAEILHSGQQGRPRYFISKEKLEFLLDMKFTSGEIASMLNVSESTVKRRMREYETFVRQRYSDISEYELDKIVEGIMREFPNSGYKRMTGLLQNGGYRVQQNRIRESMRRVNPDGVLLRALELRAVRRRRYQVSGPLALWHIDGNQKLIRWRLVIHGGIDGFSRMIVYLRCSTDNLSSTVYDQFLSAVSSFGLPSRVRSDKGGENVEVARYMLSHPLRGPNRGSHIAGRSVHNQRIERLWRDMFSGCVHVFYHLFYEMEQCGILDPSNELHLFALQFAYVPRINRNLQIFADGHNRAPISTEHGNSPWQLWISGAVTASNRGIDDFWNQGEYYGVDWDGPAPNNSTDDHVTVEVPITRNPLHPVDYASLTNSIDPLRESDEYGVDIYLEALSFIHTIISNY</sequence>
<dbReference type="Proteomes" id="UP001159405">
    <property type="component" value="Unassembled WGS sequence"/>
</dbReference>
<dbReference type="Gene3D" id="3.30.420.10">
    <property type="entry name" value="Ribonuclease H-like superfamily/Ribonuclease H"/>
    <property type="match status" value="1"/>
</dbReference>
<name>A0ABN8QI92_9CNID</name>
<dbReference type="SUPFAM" id="SSF53098">
    <property type="entry name" value="Ribonuclease H-like"/>
    <property type="match status" value="1"/>
</dbReference>
<evidence type="ECO:0000313" key="3">
    <source>
        <dbReference type="Proteomes" id="UP001159405"/>
    </source>
</evidence>
<dbReference type="PANTHER" id="PTHR46791">
    <property type="entry name" value="EXPRESSED PROTEIN"/>
    <property type="match status" value="1"/>
</dbReference>
<comment type="caution">
    <text evidence="2">The sequence shown here is derived from an EMBL/GenBank/DDBJ whole genome shotgun (WGS) entry which is preliminary data.</text>
</comment>
<dbReference type="InterPro" id="IPR058913">
    <property type="entry name" value="Integrase_dom_put"/>
</dbReference>
<dbReference type="Pfam" id="PF24764">
    <property type="entry name" value="rva_4"/>
    <property type="match status" value="1"/>
</dbReference>
<keyword evidence="3" id="KW-1185">Reference proteome</keyword>
<accession>A0ABN8QI92</accession>
<reference evidence="2 3" key="1">
    <citation type="submission" date="2022-05" db="EMBL/GenBank/DDBJ databases">
        <authorList>
            <consortium name="Genoscope - CEA"/>
            <person name="William W."/>
        </authorList>
    </citation>
    <scope>NUCLEOTIDE SEQUENCE [LARGE SCALE GENOMIC DNA]</scope>
</reference>
<proteinExistence type="predicted"/>
<evidence type="ECO:0000313" key="2">
    <source>
        <dbReference type="EMBL" id="CAH3164158.1"/>
    </source>
</evidence>
<dbReference type="InterPro" id="IPR036397">
    <property type="entry name" value="RNaseH_sf"/>
</dbReference>